<evidence type="ECO:0000313" key="2">
    <source>
        <dbReference type="EMBL" id="GHF49215.1"/>
    </source>
</evidence>
<dbReference type="PRINTS" id="PR00111">
    <property type="entry name" value="ABHYDROLASE"/>
</dbReference>
<dbReference type="Proteomes" id="UP000539473">
    <property type="component" value="Unassembled WGS sequence"/>
</dbReference>
<dbReference type="AlphaFoldDB" id="A0A7W8KF60"/>
<keyword evidence="2" id="KW-0378">Hydrolase</keyword>
<dbReference type="EMBL" id="BNAJ01000006">
    <property type="protein sequence ID" value="GHF49215.1"/>
    <property type="molecule type" value="Genomic_DNA"/>
</dbReference>
<dbReference type="InterPro" id="IPR050266">
    <property type="entry name" value="AB_hydrolase_sf"/>
</dbReference>
<name>A0A7W8KF60_9DEIO</name>
<reference evidence="3 4" key="3">
    <citation type="submission" date="2020-08" db="EMBL/GenBank/DDBJ databases">
        <title>Genomic Encyclopedia of Type Strains, Phase IV (KMG-IV): sequencing the most valuable type-strain genomes for metagenomic binning, comparative biology and taxonomic classification.</title>
        <authorList>
            <person name="Goeker M."/>
        </authorList>
    </citation>
    <scope>NUCLEOTIDE SEQUENCE [LARGE SCALE GENOMIC DNA]</scope>
    <source>
        <strain evidence="3 4">DSM 27521</strain>
    </source>
</reference>
<comment type="caution">
    <text evidence="3">The sequence shown here is derived from an EMBL/GenBank/DDBJ whole genome shotgun (WGS) entry which is preliminary data.</text>
</comment>
<evidence type="ECO:0000313" key="3">
    <source>
        <dbReference type="EMBL" id="MBB5377065.1"/>
    </source>
</evidence>
<proteinExistence type="predicted"/>
<feature type="domain" description="AB hydrolase-1" evidence="1">
    <location>
        <begin position="6"/>
        <end position="227"/>
    </location>
</feature>
<dbReference type="Pfam" id="PF12697">
    <property type="entry name" value="Abhydrolase_6"/>
    <property type="match status" value="1"/>
</dbReference>
<protein>
    <submittedName>
        <fullName evidence="2">Alpha/beta hydrolase</fullName>
    </submittedName>
    <submittedName>
        <fullName evidence="3">Pimeloyl-ACP methyl ester carboxylesterase</fullName>
    </submittedName>
</protein>
<dbReference type="GO" id="GO:0016787">
    <property type="term" value="F:hydrolase activity"/>
    <property type="evidence" value="ECO:0007669"/>
    <property type="project" value="UniProtKB-KW"/>
</dbReference>
<organism evidence="3 4">
    <name type="scientific">Deinococcus metalli</name>
    <dbReference type="NCBI Taxonomy" id="1141878"/>
    <lineage>
        <taxon>Bacteria</taxon>
        <taxon>Thermotogati</taxon>
        <taxon>Deinococcota</taxon>
        <taxon>Deinococci</taxon>
        <taxon>Deinococcales</taxon>
        <taxon>Deinococcaceae</taxon>
        <taxon>Deinococcus</taxon>
    </lineage>
</organism>
<dbReference type="EMBL" id="JACHFK010000006">
    <property type="protein sequence ID" value="MBB5377065.1"/>
    <property type="molecule type" value="Genomic_DNA"/>
</dbReference>
<keyword evidence="5" id="KW-1185">Reference proteome</keyword>
<dbReference type="SUPFAM" id="SSF53474">
    <property type="entry name" value="alpha/beta-Hydrolases"/>
    <property type="match status" value="1"/>
</dbReference>
<accession>A0A7W8KF60</accession>
<dbReference type="GO" id="GO:0016020">
    <property type="term" value="C:membrane"/>
    <property type="evidence" value="ECO:0007669"/>
    <property type="project" value="TreeGrafter"/>
</dbReference>
<dbReference type="PANTHER" id="PTHR43798:SF33">
    <property type="entry name" value="HYDROLASE, PUTATIVE (AFU_ORTHOLOGUE AFUA_2G14860)-RELATED"/>
    <property type="match status" value="1"/>
</dbReference>
<sequence length="247" mass="26121">MTERVLVAVHGNFASAVWWFDLLADPPRGWRVLAPTLPGFGGTYHPPEAASIPTYAEWLAGWLNERGVTRPVLLGHSLGGAVVLELAAQAPEHVAGVILAASAPPSGLATPEENYPVLELLRTVRTVREASLSALFPSGRPGNFAQYVEDAGRMHDGHYSGNARALAAWHVDPAALRGVPTLVLGGALDTLVTPDMVRATAEALTTRAVTLDGVGHGFPQENPAAFREHVTAFLNARPVQERLAAGA</sequence>
<dbReference type="InterPro" id="IPR029058">
    <property type="entry name" value="AB_hydrolase_fold"/>
</dbReference>
<dbReference type="InterPro" id="IPR000073">
    <property type="entry name" value="AB_hydrolase_1"/>
</dbReference>
<dbReference type="Gene3D" id="3.40.50.1820">
    <property type="entry name" value="alpha/beta hydrolase"/>
    <property type="match status" value="1"/>
</dbReference>
<reference evidence="2" key="4">
    <citation type="submission" date="2024-05" db="EMBL/GenBank/DDBJ databases">
        <authorList>
            <person name="Sun Q."/>
            <person name="Zhou Y."/>
        </authorList>
    </citation>
    <scope>NUCLEOTIDE SEQUENCE</scope>
    <source>
        <strain evidence="2">CGMCC 1.18437</strain>
    </source>
</reference>
<reference evidence="5" key="2">
    <citation type="journal article" date="2019" name="Int. J. Syst. Evol. Microbiol.">
        <title>The Global Catalogue of Microorganisms (GCM) 10K type strain sequencing project: providing services to taxonomists for standard genome sequencing and annotation.</title>
        <authorList>
            <consortium name="The Broad Institute Genomics Platform"/>
            <consortium name="The Broad Institute Genome Sequencing Center for Infectious Disease"/>
            <person name="Wu L."/>
            <person name="Ma J."/>
        </authorList>
    </citation>
    <scope>NUCLEOTIDE SEQUENCE [LARGE SCALE GENOMIC DNA]</scope>
    <source>
        <strain evidence="5">CGMCC 1.18437</strain>
    </source>
</reference>
<dbReference type="RefSeq" id="WP_184112283.1">
    <property type="nucleotide sequence ID" value="NZ_BNAJ01000006.1"/>
</dbReference>
<dbReference type="PANTHER" id="PTHR43798">
    <property type="entry name" value="MONOACYLGLYCEROL LIPASE"/>
    <property type="match status" value="1"/>
</dbReference>
<reference evidence="2" key="1">
    <citation type="journal article" date="2014" name="Int. J. Syst. Evol. Microbiol.">
        <title>Complete genome of a new Firmicutes species belonging to the dominant human colonic microbiota ('Ruminococcus bicirculans') reveals two chromosomes and a selective capacity to utilize plant glucans.</title>
        <authorList>
            <consortium name="NISC Comparative Sequencing Program"/>
            <person name="Wegmann U."/>
            <person name="Louis P."/>
            <person name="Goesmann A."/>
            <person name="Henrissat B."/>
            <person name="Duncan S.H."/>
            <person name="Flint H.J."/>
        </authorList>
    </citation>
    <scope>NUCLEOTIDE SEQUENCE</scope>
    <source>
        <strain evidence="2">CGMCC 1.18437</strain>
    </source>
</reference>
<evidence type="ECO:0000313" key="5">
    <source>
        <dbReference type="Proteomes" id="UP000619376"/>
    </source>
</evidence>
<evidence type="ECO:0000313" key="4">
    <source>
        <dbReference type="Proteomes" id="UP000539473"/>
    </source>
</evidence>
<dbReference type="Proteomes" id="UP000619376">
    <property type="component" value="Unassembled WGS sequence"/>
</dbReference>
<evidence type="ECO:0000259" key="1">
    <source>
        <dbReference type="Pfam" id="PF12697"/>
    </source>
</evidence>
<gene>
    <name evidence="2" type="ORF">GCM10017781_27100</name>
    <name evidence="3" type="ORF">HNQ07_002538</name>
</gene>